<feature type="chain" id="PRO_5034189406" evidence="2">
    <location>
        <begin position="31"/>
        <end position="199"/>
    </location>
</feature>
<evidence type="ECO:0000313" key="4">
    <source>
        <dbReference type="RefSeq" id="XP_022291349.1"/>
    </source>
</evidence>
<dbReference type="OrthoDB" id="6155505at2759"/>
<organism evidence="3 4">
    <name type="scientific">Crassostrea virginica</name>
    <name type="common">Eastern oyster</name>
    <dbReference type="NCBI Taxonomy" id="6565"/>
    <lineage>
        <taxon>Eukaryota</taxon>
        <taxon>Metazoa</taxon>
        <taxon>Spiralia</taxon>
        <taxon>Lophotrochozoa</taxon>
        <taxon>Mollusca</taxon>
        <taxon>Bivalvia</taxon>
        <taxon>Autobranchia</taxon>
        <taxon>Pteriomorphia</taxon>
        <taxon>Ostreida</taxon>
        <taxon>Ostreoidea</taxon>
        <taxon>Ostreidae</taxon>
        <taxon>Crassostrea</taxon>
    </lineage>
</organism>
<reference evidence="4" key="1">
    <citation type="submission" date="2025-08" db="UniProtKB">
        <authorList>
            <consortium name="RefSeq"/>
        </authorList>
    </citation>
    <scope>IDENTIFICATION</scope>
    <source>
        <tissue evidence="4">Whole sample</tissue>
    </source>
</reference>
<proteinExistence type="predicted"/>
<accession>A0A8B8AMN6</accession>
<keyword evidence="2" id="KW-0732">Signal</keyword>
<keyword evidence="1" id="KW-0472">Membrane</keyword>
<evidence type="ECO:0000256" key="2">
    <source>
        <dbReference type="SAM" id="SignalP"/>
    </source>
</evidence>
<gene>
    <name evidence="4" type="primary">LOC111102776</name>
</gene>
<dbReference type="Proteomes" id="UP000694844">
    <property type="component" value="Chromosome 7"/>
</dbReference>
<keyword evidence="1" id="KW-0812">Transmembrane</keyword>
<dbReference type="GeneID" id="111102776"/>
<dbReference type="RefSeq" id="XP_022291349.1">
    <property type="nucleotide sequence ID" value="XM_022435641.1"/>
</dbReference>
<name>A0A8B8AMN6_CRAVI</name>
<dbReference type="KEGG" id="cvn:111102776"/>
<evidence type="ECO:0000256" key="1">
    <source>
        <dbReference type="SAM" id="Phobius"/>
    </source>
</evidence>
<evidence type="ECO:0000313" key="3">
    <source>
        <dbReference type="Proteomes" id="UP000694844"/>
    </source>
</evidence>
<protein>
    <submittedName>
        <fullName evidence="4">Uncharacterized protein LOC111102776</fullName>
    </submittedName>
</protein>
<keyword evidence="3" id="KW-1185">Reference proteome</keyword>
<feature type="signal peptide" evidence="2">
    <location>
        <begin position="1"/>
        <end position="30"/>
    </location>
</feature>
<dbReference type="AlphaFoldDB" id="A0A8B8AMN6"/>
<keyword evidence="1" id="KW-1133">Transmembrane helix</keyword>
<feature type="transmembrane region" description="Helical" evidence="1">
    <location>
        <begin position="178"/>
        <end position="197"/>
    </location>
</feature>
<sequence>MDLYTTKWIQFCPGLLFFHILTKFPLLVSSTGCTASTDTAKIVLECPQTHSAWEEAAANKNCSSIQNSCSSFVYHCVMNTWKNQTIEVCAPTQLILGKNCAEYNFLGAKVQRNSKVKCTKCPSVYISNEAFRYQECYNHAIIITKSEVTTYAFAETTTKKNIPSTFPNKPEYLIQNKVANCCGSFGYIIFGVLLAFVSF</sequence>